<protein>
    <submittedName>
        <fullName evidence="2">Uncharacterized protein</fullName>
    </submittedName>
</protein>
<feature type="transmembrane region" description="Helical" evidence="1">
    <location>
        <begin position="20"/>
        <end position="43"/>
    </location>
</feature>
<reference evidence="2" key="1">
    <citation type="submission" date="2018-05" db="EMBL/GenBank/DDBJ databases">
        <authorList>
            <person name="Lanie J.A."/>
            <person name="Ng W.-L."/>
            <person name="Kazmierczak K.M."/>
            <person name="Andrzejewski T.M."/>
            <person name="Davidsen T.M."/>
            <person name="Wayne K.J."/>
            <person name="Tettelin H."/>
            <person name="Glass J.I."/>
            <person name="Rusch D."/>
            <person name="Podicherti R."/>
            <person name="Tsui H.-C.T."/>
            <person name="Winkler M.E."/>
        </authorList>
    </citation>
    <scope>NUCLEOTIDE SEQUENCE</scope>
</reference>
<accession>A0A381WRT6</accession>
<keyword evidence="1" id="KW-1133">Transmembrane helix</keyword>
<keyword evidence="1" id="KW-0472">Membrane</keyword>
<dbReference type="AlphaFoldDB" id="A0A381WRT6"/>
<dbReference type="EMBL" id="UINC01012607">
    <property type="protein sequence ID" value="SVA54968.1"/>
    <property type="molecule type" value="Genomic_DNA"/>
</dbReference>
<gene>
    <name evidence="2" type="ORF">METZ01_LOCUS107822</name>
</gene>
<sequence length="44" mass="4960">MSADPNKLKKREGKIKEAKIVIVVGFVTFTILATFWLASWVPII</sequence>
<keyword evidence="1" id="KW-0812">Transmembrane</keyword>
<organism evidence="2">
    <name type="scientific">marine metagenome</name>
    <dbReference type="NCBI Taxonomy" id="408172"/>
    <lineage>
        <taxon>unclassified sequences</taxon>
        <taxon>metagenomes</taxon>
        <taxon>ecological metagenomes</taxon>
    </lineage>
</organism>
<evidence type="ECO:0000313" key="2">
    <source>
        <dbReference type="EMBL" id="SVA54968.1"/>
    </source>
</evidence>
<proteinExistence type="predicted"/>
<name>A0A381WRT6_9ZZZZ</name>
<evidence type="ECO:0000256" key="1">
    <source>
        <dbReference type="SAM" id="Phobius"/>
    </source>
</evidence>